<dbReference type="EMBL" id="JBHUKR010000020">
    <property type="protein sequence ID" value="MFD2420666.1"/>
    <property type="molecule type" value="Genomic_DNA"/>
</dbReference>
<dbReference type="Pfam" id="PF15567">
    <property type="entry name" value="Imm35"/>
    <property type="match status" value="1"/>
</dbReference>
<dbReference type="InterPro" id="IPR028908">
    <property type="entry name" value="Tox-PL_dom"/>
</dbReference>
<dbReference type="InterPro" id="IPR029082">
    <property type="entry name" value="Imm35"/>
</dbReference>
<keyword evidence="4" id="KW-1185">Reference proteome</keyword>
<evidence type="ECO:0000259" key="2">
    <source>
        <dbReference type="Pfam" id="PF15644"/>
    </source>
</evidence>
<gene>
    <name evidence="3" type="ORF">ACFSXZ_30490</name>
</gene>
<organism evidence="3 4">
    <name type="scientific">Amycolatopsis pigmentata</name>
    <dbReference type="NCBI Taxonomy" id="450801"/>
    <lineage>
        <taxon>Bacteria</taxon>
        <taxon>Bacillati</taxon>
        <taxon>Actinomycetota</taxon>
        <taxon>Actinomycetes</taxon>
        <taxon>Pseudonocardiales</taxon>
        <taxon>Pseudonocardiaceae</taxon>
        <taxon>Amycolatopsis</taxon>
    </lineage>
</organism>
<reference evidence="4" key="1">
    <citation type="journal article" date="2019" name="Int. J. Syst. Evol. Microbiol.">
        <title>The Global Catalogue of Microorganisms (GCM) 10K type strain sequencing project: providing services to taxonomists for standard genome sequencing and annotation.</title>
        <authorList>
            <consortium name="The Broad Institute Genomics Platform"/>
            <consortium name="The Broad Institute Genome Sequencing Center for Infectious Disease"/>
            <person name="Wu L."/>
            <person name="Ma J."/>
        </authorList>
    </citation>
    <scope>NUCLEOTIDE SEQUENCE [LARGE SCALE GENOMIC DNA]</scope>
    <source>
        <strain evidence="4">CGMCC 4.7645</strain>
    </source>
</reference>
<name>A0ABW5G6Z7_9PSEU</name>
<evidence type="ECO:0000313" key="4">
    <source>
        <dbReference type="Proteomes" id="UP001597417"/>
    </source>
</evidence>
<protein>
    <submittedName>
        <fullName evidence="3">YrhB domain-containing protein</fullName>
    </submittedName>
</protein>
<proteinExistence type="predicted"/>
<evidence type="ECO:0000313" key="3">
    <source>
        <dbReference type="EMBL" id="MFD2420666.1"/>
    </source>
</evidence>
<accession>A0ABW5G6Z7</accession>
<sequence>MNELAGRARTWLDATYGGLVTLDDEQPLAQSERSALFGCRYTKEKEPMLAATLCVPVDGDDPFPVANADPLDEDLNLSSPSAAGLWRWRVNARNCLVATDAALSHHPATALPWQAADEEPGWWDRMISRYFPSAEVSACRDWAEVSQAIVDGGMGTKGAVWLQRQLDGRTLTGHLLYVDLTEDGVVVIDGQRGSLARLAEDEVAGLVLARFHRDPVDEVPEIDVPWLGEATRFEQAVEKAGLWLKYTYDDEAELVSPDPEDEMERGWLFACNTRRFAASGDWQDQMLDAAVVVPKASGESPFGLPNRDPWGWLEDWDDSTPGLPEPPPPGQAAWYAPTIAQLGTVTSVNAHPHWGSAFEEITSFPSGTRALIWVRRKDFRGRESVGHLLWAIHEGTGIQIIDPMSEDGQPVMDPSPFELRVIRVAA</sequence>
<dbReference type="Pfam" id="PF15644">
    <property type="entry name" value="Gln_amidase"/>
    <property type="match status" value="1"/>
</dbReference>
<dbReference type="Proteomes" id="UP001597417">
    <property type="component" value="Unassembled WGS sequence"/>
</dbReference>
<evidence type="ECO:0000259" key="1">
    <source>
        <dbReference type="Pfam" id="PF15567"/>
    </source>
</evidence>
<feature type="domain" description="Tox-PL" evidence="2">
    <location>
        <begin position="91"/>
        <end position="193"/>
    </location>
</feature>
<dbReference type="RefSeq" id="WP_378268841.1">
    <property type="nucleotide sequence ID" value="NZ_JBHUKR010000020.1"/>
</dbReference>
<comment type="caution">
    <text evidence="3">The sequence shown here is derived from an EMBL/GenBank/DDBJ whole genome shotgun (WGS) entry which is preliminary data.</text>
</comment>
<feature type="domain" description="Immunity protein 35" evidence="1">
    <location>
        <begin position="235"/>
        <end position="318"/>
    </location>
</feature>